<dbReference type="InterPro" id="IPR042092">
    <property type="entry name" value="PsdUridine_s_RsuA/RluB/E/F_cat"/>
</dbReference>
<accession>A0A368L3Z7</accession>
<evidence type="ECO:0000256" key="2">
    <source>
        <dbReference type="ARBA" id="ARBA00022884"/>
    </source>
</evidence>
<dbReference type="EMBL" id="QPGB01000002">
    <property type="protein sequence ID" value="RCS58142.1"/>
    <property type="molecule type" value="Genomic_DNA"/>
</dbReference>
<dbReference type="Pfam" id="PF01479">
    <property type="entry name" value="S4"/>
    <property type="match status" value="1"/>
</dbReference>
<dbReference type="InterPro" id="IPR006145">
    <property type="entry name" value="PsdUridine_synth_RsuA/RluA"/>
</dbReference>
<comment type="caution">
    <text evidence="9">The sequence shown here is derived from an EMBL/GenBank/DDBJ whole genome shotgun (WGS) entry which is preliminary data.</text>
</comment>
<comment type="function">
    <text evidence="5">Responsible for synthesis of pseudouridine from uracil-516 in 16S ribosomal RNA.</text>
</comment>
<dbReference type="Gene3D" id="3.30.70.1560">
    <property type="entry name" value="Alpha-L RNA-binding motif"/>
    <property type="match status" value="1"/>
</dbReference>
<feature type="domain" description="RNA-binding S4" evidence="8">
    <location>
        <begin position="5"/>
        <end position="73"/>
    </location>
</feature>
<keyword evidence="10" id="KW-1185">Reference proteome</keyword>
<comment type="catalytic activity">
    <reaction evidence="4">
        <text>uridine(516) in 16S rRNA = pseudouridine(516) in 16S rRNA</text>
        <dbReference type="Rhea" id="RHEA:38867"/>
        <dbReference type="Rhea" id="RHEA-COMP:10089"/>
        <dbReference type="Rhea" id="RHEA-COMP:10090"/>
        <dbReference type="ChEBI" id="CHEBI:65314"/>
        <dbReference type="ChEBI" id="CHEBI:65315"/>
        <dbReference type="EC" id="5.4.99.19"/>
    </reaction>
</comment>
<gene>
    <name evidence="9" type="ORF">DU000_04720</name>
</gene>
<name>A0A368L3Z7_9BURK</name>
<dbReference type="Pfam" id="PF00849">
    <property type="entry name" value="PseudoU_synth_2"/>
    <property type="match status" value="1"/>
</dbReference>
<evidence type="ECO:0000256" key="6">
    <source>
        <dbReference type="PROSITE-ProRule" id="PRU00182"/>
    </source>
</evidence>
<dbReference type="NCBIfam" id="TIGR00093">
    <property type="entry name" value="pseudouridine synthase"/>
    <property type="match status" value="1"/>
</dbReference>
<dbReference type="Gene3D" id="3.30.70.580">
    <property type="entry name" value="Pseudouridine synthase I, catalytic domain, N-terminal subdomain"/>
    <property type="match status" value="1"/>
</dbReference>
<protein>
    <recommendedName>
        <fullName evidence="7">Pseudouridine synthase</fullName>
        <ecNumber evidence="7">5.4.99.-</ecNumber>
    </recommendedName>
</protein>
<dbReference type="GO" id="GO:0000455">
    <property type="term" value="P:enzyme-directed rRNA pseudouridine synthesis"/>
    <property type="evidence" value="ECO:0007669"/>
    <property type="project" value="UniProtKB-ARBA"/>
</dbReference>
<evidence type="ECO:0000256" key="1">
    <source>
        <dbReference type="ARBA" id="ARBA00008348"/>
    </source>
</evidence>
<dbReference type="InterPro" id="IPR020094">
    <property type="entry name" value="TruA/RsuA/RluB/E/F_N"/>
</dbReference>
<evidence type="ECO:0000256" key="7">
    <source>
        <dbReference type="RuleBase" id="RU003887"/>
    </source>
</evidence>
<dbReference type="PANTHER" id="PTHR47683">
    <property type="entry name" value="PSEUDOURIDINE SYNTHASE FAMILY PROTEIN-RELATED"/>
    <property type="match status" value="1"/>
</dbReference>
<keyword evidence="2 6" id="KW-0694">RNA-binding</keyword>
<dbReference type="CDD" id="cd00165">
    <property type="entry name" value="S4"/>
    <property type="match status" value="1"/>
</dbReference>
<dbReference type="AlphaFoldDB" id="A0A368L3Z7"/>
<dbReference type="PROSITE" id="PS50889">
    <property type="entry name" value="S4"/>
    <property type="match status" value="1"/>
</dbReference>
<evidence type="ECO:0000313" key="9">
    <source>
        <dbReference type="EMBL" id="RCS58142.1"/>
    </source>
</evidence>
<evidence type="ECO:0000256" key="4">
    <source>
        <dbReference type="ARBA" id="ARBA00036749"/>
    </source>
</evidence>
<reference evidence="9 10" key="1">
    <citation type="journal article" date="2018" name="Int. J. Syst. Evol. Microbiol.">
        <title>Parvibium lacunae gen. nov., sp. nov., a new member of the family Alcaligenaceae isolated from a freshwater pond.</title>
        <authorList>
            <person name="Chen W.M."/>
            <person name="Xie P.B."/>
            <person name="Hsu M.Y."/>
            <person name="Sheu S.Y."/>
        </authorList>
    </citation>
    <scope>NUCLEOTIDE SEQUENCE [LARGE SCALE GENOMIC DNA]</scope>
    <source>
        <strain evidence="9 10">KMB9</strain>
    </source>
</reference>
<dbReference type="InterPro" id="IPR018496">
    <property type="entry name" value="PsdUridine_synth_RsuA/RluB_CS"/>
</dbReference>
<dbReference type="GO" id="GO:0003723">
    <property type="term" value="F:RNA binding"/>
    <property type="evidence" value="ECO:0007669"/>
    <property type="project" value="UniProtKB-KW"/>
</dbReference>
<dbReference type="SUPFAM" id="SSF55120">
    <property type="entry name" value="Pseudouridine synthase"/>
    <property type="match status" value="1"/>
</dbReference>
<dbReference type="PROSITE" id="PS01149">
    <property type="entry name" value="PSI_RSU"/>
    <property type="match status" value="1"/>
</dbReference>
<dbReference type="SUPFAM" id="SSF55174">
    <property type="entry name" value="Alpha-L RNA-binding motif"/>
    <property type="match status" value="1"/>
</dbReference>
<dbReference type="InterPro" id="IPR002942">
    <property type="entry name" value="S4_RNA-bd"/>
</dbReference>
<evidence type="ECO:0000256" key="3">
    <source>
        <dbReference type="ARBA" id="ARBA00023235"/>
    </source>
</evidence>
<dbReference type="RefSeq" id="WP_114402227.1">
    <property type="nucleotide sequence ID" value="NZ_QPGB01000002.1"/>
</dbReference>
<evidence type="ECO:0000313" key="10">
    <source>
        <dbReference type="Proteomes" id="UP000252357"/>
    </source>
</evidence>
<dbReference type="SMART" id="SM00363">
    <property type="entry name" value="S4"/>
    <property type="match status" value="1"/>
</dbReference>
<comment type="similarity">
    <text evidence="1 7">Belongs to the pseudouridine synthase RsuA family.</text>
</comment>
<dbReference type="Proteomes" id="UP000252357">
    <property type="component" value="Unassembled WGS sequence"/>
</dbReference>
<keyword evidence="3 7" id="KW-0413">Isomerase</keyword>
<evidence type="ECO:0000256" key="5">
    <source>
        <dbReference type="ARBA" id="ARBA00037590"/>
    </source>
</evidence>
<dbReference type="CDD" id="cd02553">
    <property type="entry name" value="PseudoU_synth_RsuA"/>
    <property type="match status" value="1"/>
</dbReference>
<sequence>MPTLQTLDRILQSQGFGTRRECQYLIETEQVQVNGETIDSYREKLNPTGYQLTIAGEAWPYQEKAYVALYKLADYECSTKPKHYPSVMNLLPVPLRQREVQPVGRLDADTTGLLLFTDDGQFIHRCTSPKKMVPKVYEVITKHPLTEAMAQQLLNGVVLNDDPDTVCAHAADIKDECCLHLTITEGKYHQVKRMLAAVSNRVEQLKRIAIGQFVMPPDWAPGSWHWLTPEQLTQIETPLK</sequence>
<dbReference type="EC" id="5.4.99.-" evidence="7"/>
<dbReference type="OrthoDB" id="9807213at2"/>
<evidence type="ECO:0000259" key="8">
    <source>
        <dbReference type="SMART" id="SM00363"/>
    </source>
</evidence>
<dbReference type="PANTHER" id="PTHR47683:SF4">
    <property type="entry name" value="PSEUDOURIDINE SYNTHASE"/>
    <property type="match status" value="1"/>
</dbReference>
<dbReference type="Gene3D" id="3.10.290.10">
    <property type="entry name" value="RNA-binding S4 domain"/>
    <property type="match status" value="1"/>
</dbReference>
<dbReference type="InterPro" id="IPR000748">
    <property type="entry name" value="PsdUridine_synth_RsuA/RluB/E/F"/>
</dbReference>
<dbReference type="InterPro" id="IPR020103">
    <property type="entry name" value="PsdUridine_synth_cat_dom_sf"/>
</dbReference>
<dbReference type="InterPro" id="IPR050343">
    <property type="entry name" value="RsuA_PseudoU_synthase"/>
</dbReference>
<dbReference type="GO" id="GO:0160136">
    <property type="term" value="F:16S rRNA pseudouridine(516) synthase activity"/>
    <property type="evidence" value="ECO:0007669"/>
    <property type="project" value="UniProtKB-EC"/>
</dbReference>
<proteinExistence type="inferred from homology"/>
<organism evidence="9 10">
    <name type="scientific">Parvibium lacunae</name>
    <dbReference type="NCBI Taxonomy" id="1888893"/>
    <lineage>
        <taxon>Bacteria</taxon>
        <taxon>Pseudomonadati</taxon>
        <taxon>Pseudomonadota</taxon>
        <taxon>Betaproteobacteria</taxon>
        <taxon>Burkholderiales</taxon>
        <taxon>Alcaligenaceae</taxon>
        <taxon>Parvibium</taxon>
    </lineage>
</organism>
<dbReference type="InterPro" id="IPR036986">
    <property type="entry name" value="S4_RNA-bd_sf"/>
</dbReference>